<dbReference type="Pfam" id="PF08022">
    <property type="entry name" value="FAD_binding_8"/>
    <property type="match status" value="1"/>
</dbReference>
<evidence type="ECO:0000256" key="7">
    <source>
        <dbReference type="ARBA" id="ARBA00022982"/>
    </source>
</evidence>
<dbReference type="GO" id="GO:0005886">
    <property type="term" value="C:plasma membrane"/>
    <property type="evidence" value="ECO:0007669"/>
    <property type="project" value="UniProtKB-SubCell"/>
</dbReference>
<feature type="transmembrane region" description="Helical" evidence="16">
    <location>
        <begin position="294"/>
        <end position="312"/>
    </location>
</feature>
<evidence type="ECO:0000256" key="16">
    <source>
        <dbReference type="SAM" id="Phobius"/>
    </source>
</evidence>
<evidence type="ECO:0000256" key="13">
    <source>
        <dbReference type="ARBA" id="ARBA00048483"/>
    </source>
</evidence>
<evidence type="ECO:0000256" key="14">
    <source>
        <dbReference type="SAM" id="Coils"/>
    </source>
</evidence>
<feature type="domain" description="FAD-binding FR-type" evidence="17">
    <location>
        <begin position="270"/>
        <end position="431"/>
    </location>
</feature>
<dbReference type="EMBL" id="BROQ01000004">
    <property type="protein sequence ID" value="GKZ17208.1"/>
    <property type="molecule type" value="Genomic_DNA"/>
</dbReference>
<proteinExistence type="inferred from homology"/>
<dbReference type="InterPro" id="IPR017927">
    <property type="entry name" value="FAD-bd_FR_type"/>
</dbReference>
<dbReference type="PANTHER" id="PTHR32361">
    <property type="entry name" value="FERRIC/CUPRIC REDUCTASE TRANSMEMBRANE COMPONENT"/>
    <property type="match status" value="1"/>
</dbReference>
<comment type="catalytic activity">
    <reaction evidence="13">
        <text>2 a Fe(II)-siderophore + NADP(+) + H(+) = 2 a Fe(III)-siderophore + NADPH</text>
        <dbReference type="Rhea" id="RHEA:28795"/>
        <dbReference type="Rhea" id="RHEA-COMP:11342"/>
        <dbReference type="Rhea" id="RHEA-COMP:11344"/>
        <dbReference type="ChEBI" id="CHEBI:15378"/>
        <dbReference type="ChEBI" id="CHEBI:29033"/>
        <dbReference type="ChEBI" id="CHEBI:29034"/>
        <dbReference type="ChEBI" id="CHEBI:57783"/>
        <dbReference type="ChEBI" id="CHEBI:58349"/>
        <dbReference type="EC" id="1.16.1.9"/>
    </reaction>
</comment>
<dbReference type="Pfam" id="PF01794">
    <property type="entry name" value="Ferric_reduct"/>
    <property type="match status" value="1"/>
</dbReference>
<dbReference type="PANTHER" id="PTHR32361:SF9">
    <property type="entry name" value="FERRIC REDUCTASE TRANSMEMBRANE COMPONENT 3-RELATED"/>
    <property type="match status" value="1"/>
</dbReference>
<dbReference type="GO" id="GO:0052851">
    <property type="term" value="F:ferric-chelate reductase (NADPH) activity"/>
    <property type="evidence" value="ECO:0007669"/>
    <property type="project" value="UniProtKB-EC"/>
</dbReference>
<dbReference type="Gene3D" id="3.40.50.80">
    <property type="entry name" value="Nucleotide-binding domain of ferredoxin-NADP reductase (FNR) module"/>
    <property type="match status" value="1"/>
</dbReference>
<dbReference type="InterPro" id="IPR039261">
    <property type="entry name" value="FNR_nucleotide-bd"/>
</dbReference>
<evidence type="ECO:0000256" key="10">
    <source>
        <dbReference type="ARBA" id="ARBA00023065"/>
    </source>
</evidence>
<gene>
    <name evidence="18" type="ORF">AbraCBS73388_007260</name>
</gene>
<evidence type="ECO:0000256" key="6">
    <source>
        <dbReference type="ARBA" id="ARBA00022692"/>
    </source>
</evidence>
<keyword evidence="4" id="KW-0813">Transport</keyword>
<feature type="transmembrane region" description="Helical" evidence="16">
    <location>
        <begin position="263"/>
        <end position="282"/>
    </location>
</feature>
<evidence type="ECO:0000313" key="19">
    <source>
        <dbReference type="Proteomes" id="UP001143548"/>
    </source>
</evidence>
<dbReference type="Pfam" id="PF08030">
    <property type="entry name" value="NAD_binding_6"/>
    <property type="match status" value="1"/>
</dbReference>
<evidence type="ECO:0000256" key="9">
    <source>
        <dbReference type="ARBA" id="ARBA00023002"/>
    </source>
</evidence>
<dbReference type="SUPFAM" id="SSF52343">
    <property type="entry name" value="Ferredoxin reductase-like, C-terminal NADP-linked domain"/>
    <property type="match status" value="1"/>
</dbReference>
<comment type="caution">
    <text evidence="18">The sequence shown here is derived from an EMBL/GenBank/DDBJ whole genome shotgun (WGS) entry which is preliminary data.</text>
</comment>
<dbReference type="InterPro" id="IPR017938">
    <property type="entry name" value="Riboflavin_synthase-like_b-brl"/>
</dbReference>
<feature type="transmembrane region" description="Helical" evidence="16">
    <location>
        <begin position="161"/>
        <end position="178"/>
    </location>
</feature>
<dbReference type="AlphaFoldDB" id="A0A9W6DHY9"/>
<keyword evidence="8 16" id="KW-1133">Transmembrane helix</keyword>
<organism evidence="18 19">
    <name type="scientific">Aspergillus brasiliensis</name>
    <dbReference type="NCBI Taxonomy" id="319629"/>
    <lineage>
        <taxon>Eukaryota</taxon>
        <taxon>Fungi</taxon>
        <taxon>Dikarya</taxon>
        <taxon>Ascomycota</taxon>
        <taxon>Pezizomycotina</taxon>
        <taxon>Eurotiomycetes</taxon>
        <taxon>Eurotiomycetidae</taxon>
        <taxon>Eurotiales</taxon>
        <taxon>Aspergillaceae</taxon>
        <taxon>Aspergillus</taxon>
        <taxon>Aspergillus subgen. Circumdati</taxon>
    </lineage>
</organism>
<evidence type="ECO:0000256" key="1">
    <source>
        <dbReference type="ARBA" id="ARBA00004651"/>
    </source>
</evidence>
<feature type="compositionally biased region" description="Low complexity" evidence="15">
    <location>
        <begin position="560"/>
        <end position="573"/>
    </location>
</feature>
<dbReference type="Proteomes" id="UP001143548">
    <property type="component" value="Unassembled WGS sequence"/>
</dbReference>
<sequence>MQMEGMSGGTYYGVLHASDVDFANITQVKTFLHELKHLEYLPILGARYAEYFWYGVIVLLVVVAIINRVYSLVRHLRLHPNITQNSYLANVASSTLATITALAREPSYLQWTPRVLSPWIKIPPFGPIYIILIYFVFIIVLEFVNNDVAGAGYWQFLGVRAGWLATAQIPLLVALAGKRNLIGMLCGIPYVRLNIYHRWASRGLLLLSTFHFAFQNHGWDIYHISKLEWDTDDCPTKGIAAYAVVLWMNLTTLAPFRHMSYEFFVVQHIITFFGFIIALSYHLDTGPAPNAQRYIYVTVGIYVAGLILRFAYYSYINSRPAQAILEPLEGGATKVRITARKIRNWKPGSHILLSLPRLGLQLSHPATISSIPSSHDSELVLILKAHKGFTRKLIKTAKSTSINSHKDAESIQPKRSYTALIDGPYASSAPDFTSFDSVLFLAGGIGVTFTLSQLLHVAHRSTDAGSLPLRQVLFIWTIKESRQASWVLAELEAAMQKLQNTKIQIRVKIFITQDTHCLPDTTTTTNTNNEKQSCACTGPCICNKYIDNDNADVDKIQEITTPTTPSSPCTNPDPDADADPESALETSGIITFQQGRPSFDSYIEDAVLQAKGEIAVAVCGPIGLTVSVRQAVVRVSDDLAVCKGSGLPGVFLHVENVC</sequence>
<evidence type="ECO:0000256" key="2">
    <source>
        <dbReference type="ARBA" id="ARBA00006278"/>
    </source>
</evidence>
<evidence type="ECO:0000256" key="3">
    <source>
        <dbReference type="ARBA" id="ARBA00012668"/>
    </source>
</evidence>
<dbReference type="InterPro" id="IPR013121">
    <property type="entry name" value="Fe_red_NAD-bd_6"/>
</dbReference>
<dbReference type="CDD" id="cd06186">
    <property type="entry name" value="NOX_Duox_like_FAD_NADP"/>
    <property type="match status" value="1"/>
</dbReference>
<evidence type="ECO:0000256" key="11">
    <source>
        <dbReference type="ARBA" id="ARBA00023136"/>
    </source>
</evidence>
<dbReference type="SFLD" id="SFLDG01168">
    <property type="entry name" value="Ferric_reductase_subgroup_(FRE"/>
    <property type="match status" value="1"/>
</dbReference>
<dbReference type="GO" id="GO:0006826">
    <property type="term" value="P:iron ion transport"/>
    <property type="evidence" value="ECO:0007669"/>
    <property type="project" value="UniProtKB-ARBA"/>
</dbReference>
<evidence type="ECO:0000256" key="8">
    <source>
        <dbReference type="ARBA" id="ARBA00022989"/>
    </source>
</evidence>
<comment type="subcellular location">
    <subcellularLocation>
        <location evidence="1">Cell membrane</location>
        <topology evidence="1">Multi-pass membrane protein</topology>
    </subcellularLocation>
</comment>
<dbReference type="SFLD" id="SFLDS00052">
    <property type="entry name" value="Ferric_Reductase_Domain"/>
    <property type="match status" value="1"/>
</dbReference>
<dbReference type="InterPro" id="IPR013112">
    <property type="entry name" value="FAD-bd_8"/>
</dbReference>
<evidence type="ECO:0000256" key="12">
    <source>
        <dbReference type="ARBA" id="ARBA00023180"/>
    </source>
</evidence>
<evidence type="ECO:0000256" key="15">
    <source>
        <dbReference type="SAM" id="MobiDB-lite"/>
    </source>
</evidence>
<dbReference type="GO" id="GO:0015677">
    <property type="term" value="P:copper ion import"/>
    <property type="evidence" value="ECO:0007669"/>
    <property type="project" value="TreeGrafter"/>
</dbReference>
<evidence type="ECO:0000259" key="17">
    <source>
        <dbReference type="PROSITE" id="PS51384"/>
    </source>
</evidence>
<evidence type="ECO:0000313" key="18">
    <source>
        <dbReference type="EMBL" id="GKZ17208.1"/>
    </source>
</evidence>
<protein>
    <recommendedName>
        <fullName evidence="3">ferric-chelate reductase (NADPH)</fullName>
        <ecNumber evidence="3">1.16.1.9</ecNumber>
    </recommendedName>
</protein>
<dbReference type="InterPro" id="IPR013130">
    <property type="entry name" value="Fe3_Rdtase_TM_dom"/>
</dbReference>
<dbReference type="GO" id="GO:0006879">
    <property type="term" value="P:intracellular iron ion homeostasis"/>
    <property type="evidence" value="ECO:0007669"/>
    <property type="project" value="TreeGrafter"/>
</dbReference>
<evidence type="ECO:0000256" key="5">
    <source>
        <dbReference type="ARBA" id="ARBA00022475"/>
    </source>
</evidence>
<keyword evidence="7" id="KW-0249">Electron transport</keyword>
<accession>A0A9W6DHY9</accession>
<keyword evidence="9" id="KW-0560">Oxidoreductase</keyword>
<feature type="transmembrane region" description="Helical" evidence="16">
    <location>
        <begin position="51"/>
        <end position="70"/>
    </location>
</feature>
<keyword evidence="10" id="KW-0406">Ion transport</keyword>
<keyword evidence="6 16" id="KW-0812">Transmembrane</keyword>
<reference evidence="18" key="1">
    <citation type="submission" date="2022-07" db="EMBL/GenBank/DDBJ databases">
        <title>Taxonomy of Aspergillus series Nigri: significant species reduction supported by multi-species coalescent approaches.</title>
        <authorList>
            <person name="Bian C."/>
            <person name="Kusuya Y."/>
            <person name="Sklenar F."/>
            <person name="D'hooge E."/>
            <person name="Yaguchi T."/>
            <person name="Takahashi H."/>
            <person name="Hubka V."/>
        </authorList>
    </citation>
    <scope>NUCLEOTIDE SEQUENCE</scope>
    <source>
        <strain evidence="18">CBS 733.88</strain>
    </source>
</reference>
<keyword evidence="5" id="KW-1003">Cell membrane</keyword>
<comment type="similarity">
    <text evidence="2">Belongs to the ferric reductase (FRE) family.</text>
</comment>
<feature type="transmembrane region" description="Helical" evidence="16">
    <location>
        <begin position="122"/>
        <end position="141"/>
    </location>
</feature>
<keyword evidence="11 16" id="KW-0472">Membrane</keyword>
<keyword evidence="12" id="KW-0325">Glycoprotein</keyword>
<dbReference type="PROSITE" id="PS51384">
    <property type="entry name" value="FAD_FR"/>
    <property type="match status" value="1"/>
</dbReference>
<dbReference type="EC" id="1.16.1.9" evidence="3"/>
<feature type="region of interest" description="Disordered" evidence="15">
    <location>
        <begin position="560"/>
        <end position="581"/>
    </location>
</feature>
<feature type="coiled-coil region" evidence="14">
    <location>
        <begin position="481"/>
        <end position="508"/>
    </location>
</feature>
<evidence type="ECO:0000256" key="4">
    <source>
        <dbReference type="ARBA" id="ARBA00022448"/>
    </source>
</evidence>
<name>A0A9W6DHY9_9EURO</name>
<dbReference type="InterPro" id="IPR051410">
    <property type="entry name" value="Ferric/Cupric_Reductase"/>
</dbReference>
<keyword evidence="14" id="KW-0175">Coiled coil</keyword>
<dbReference type="SUPFAM" id="SSF63380">
    <property type="entry name" value="Riboflavin synthase domain-like"/>
    <property type="match status" value="1"/>
</dbReference>